<evidence type="ECO:0000256" key="3">
    <source>
        <dbReference type="ARBA" id="ARBA00022553"/>
    </source>
</evidence>
<evidence type="ECO:0000313" key="9">
    <source>
        <dbReference type="Proteomes" id="UP001165190"/>
    </source>
</evidence>
<dbReference type="Proteomes" id="UP001165190">
    <property type="component" value="Unassembled WGS sequence"/>
</dbReference>
<dbReference type="OrthoDB" id="5307922at2759"/>
<feature type="domain" description="Strictosidine synthase conserved region" evidence="7">
    <location>
        <begin position="172"/>
        <end position="258"/>
    </location>
</feature>
<dbReference type="InterPro" id="IPR018119">
    <property type="entry name" value="Strictosidine_synth_cons-reg"/>
</dbReference>
<dbReference type="Pfam" id="PF20067">
    <property type="entry name" value="SSL_N"/>
    <property type="match status" value="1"/>
</dbReference>
<dbReference type="PANTHER" id="PTHR10426">
    <property type="entry name" value="STRICTOSIDINE SYNTHASE-RELATED"/>
    <property type="match status" value="1"/>
</dbReference>
<dbReference type="GO" id="GO:0009753">
    <property type="term" value="P:response to jasmonic acid"/>
    <property type="evidence" value="ECO:0007669"/>
    <property type="project" value="UniProtKB-ARBA"/>
</dbReference>
<keyword evidence="6" id="KW-0325">Glycoprotein</keyword>
<dbReference type="GO" id="GO:0016787">
    <property type="term" value="F:hydrolase activity"/>
    <property type="evidence" value="ECO:0007669"/>
    <property type="project" value="TreeGrafter"/>
</dbReference>
<proteinExistence type="inferred from homology"/>
<accession>A0A9W7H056</accession>
<keyword evidence="4" id="KW-0926">Vacuole</keyword>
<keyword evidence="9" id="KW-1185">Reference proteome</keyword>
<evidence type="ECO:0000256" key="1">
    <source>
        <dbReference type="ARBA" id="ARBA00004116"/>
    </source>
</evidence>
<sequence>MPTDPNTPNTNSRTRSWPLLPLVFSALLLPVVAAILVYQLDSFDAAPMPLHELTHPFQPPLLRNDRILQGAEYLGAGKLQGPEDFAYDSSSQVIYTGTGDGWIKRVWLNGSAGETVVEDWVNTGGRPLGIALGLNNELIVADAYKGLLNVSRDGVVEVLADEADGVKLKLTDGVDVAKDGTVYFTDASYKHSLHQFFQDIMEGRPYGRLISYDPISKRTDVLLADLYFPNGVAVSPHQDSVVFCETAMRRCRKYYIQGNKKGQVERFTDNLPGLVDNIKYDGVGHYWIGLPTEITRLWDLALRYPMFRKAAAVAERWIERPRMEKNGGVLSVDVNGKPVAHYQDVGLSMVTSGMKIENHVYLGSFMSPYIIRLDLDQHPAQSKS</sequence>
<evidence type="ECO:0000256" key="2">
    <source>
        <dbReference type="ARBA" id="ARBA00009191"/>
    </source>
</evidence>
<dbReference type="InterPro" id="IPR011042">
    <property type="entry name" value="6-blade_b-propeller_TolB-like"/>
</dbReference>
<dbReference type="FunFam" id="2.120.10.30:FF:000073">
    <property type="entry name" value="Protein STRICTOSIDINE SYNTHASE-LIKE 6"/>
    <property type="match status" value="1"/>
</dbReference>
<evidence type="ECO:0000259" key="7">
    <source>
        <dbReference type="Pfam" id="PF03088"/>
    </source>
</evidence>
<dbReference type="SUPFAM" id="SSF63829">
    <property type="entry name" value="Calcium-dependent phosphotriesterase"/>
    <property type="match status" value="1"/>
</dbReference>
<dbReference type="PANTHER" id="PTHR10426:SF88">
    <property type="entry name" value="ADIPOCYTE PLASMA MEMBRANE-ASSOCIATED PROTEIN HEMOMUCIN-RELATED"/>
    <property type="match status" value="1"/>
</dbReference>
<gene>
    <name evidence="8" type="ORF">HRI_000494000</name>
</gene>
<dbReference type="Gene3D" id="2.120.10.30">
    <property type="entry name" value="TolB, C-terminal domain"/>
    <property type="match status" value="1"/>
</dbReference>
<name>A0A9W7H056_HIBTR</name>
<evidence type="ECO:0000256" key="5">
    <source>
        <dbReference type="ARBA" id="ARBA00022729"/>
    </source>
</evidence>
<organism evidence="8 9">
    <name type="scientific">Hibiscus trionum</name>
    <name type="common">Flower of an hour</name>
    <dbReference type="NCBI Taxonomy" id="183268"/>
    <lineage>
        <taxon>Eukaryota</taxon>
        <taxon>Viridiplantae</taxon>
        <taxon>Streptophyta</taxon>
        <taxon>Embryophyta</taxon>
        <taxon>Tracheophyta</taxon>
        <taxon>Spermatophyta</taxon>
        <taxon>Magnoliopsida</taxon>
        <taxon>eudicotyledons</taxon>
        <taxon>Gunneridae</taxon>
        <taxon>Pentapetalae</taxon>
        <taxon>rosids</taxon>
        <taxon>malvids</taxon>
        <taxon>Malvales</taxon>
        <taxon>Malvaceae</taxon>
        <taxon>Malvoideae</taxon>
        <taxon>Hibiscus</taxon>
    </lineage>
</organism>
<evidence type="ECO:0000256" key="4">
    <source>
        <dbReference type="ARBA" id="ARBA00022554"/>
    </source>
</evidence>
<comment type="similarity">
    <text evidence="2">Belongs to the strictosidine synthase family.</text>
</comment>
<evidence type="ECO:0000313" key="8">
    <source>
        <dbReference type="EMBL" id="GMI68247.1"/>
    </source>
</evidence>
<dbReference type="Pfam" id="PF03088">
    <property type="entry name" value="Str_synth"/>
    <property type="match status" value="1"/>
</dbReference>
<dbReference type="EMBL" id="BSYR01000006">
    <property type="protein sequence ID" value="GMI68247.1"/>
    <property type="molecule type" value="Genomic_DNA"/>
</dbReference>
<comment type="subcellular location">
    <subcellularLocation>
        <location evidence="1">Vacuole</location>
    </subcellularLocation>
</comment>
<comment type="caution">
    <text evidence="8">The sequence shown here is derived from an EMBL/GenBank/DDBJ whole genome shotgun (WGS) entry which is preliminary data.</text>
</comment>
<dbReference type="GO" id="GO:0012505">
    <property type="term" value="C:endomembrane system"/>
    <property type="evidence" value="ECO:0007669"/>
    <property type="project" value="TreeGrafter"/>
</dbReference>
<protein>
    <recommendedName>
        <fullName evidence="7">Strictosidine synthase conserved region domain-containing protein</fullName>
    </recommendedName>
</protein>
<reference evidence="8" key="1">
    <citation type="submission" date="2023-05" db="EMBL/GenBank/DDBJ databases">
        <title>Genome and transcriptome analyses reveal genes involved in the formation of fine ridges on petal epidermal cells in Hibiscus trionum.</title>
        <authorList>
            <person name="Koshimizu S."/>
            <person name="Masuda S."/>
            <person name="Ishii T."/>
            <person name="Shirasu K."/>
            <person name="Hoshino A."/>
            <person name="Arita M."/>
        </authorList>
    </citation>
    <scope>NUCLEOTIDE SEQUENCE</scope>
    <source>
        <strain evidence="8">Hamamatsu line</strain>
    </source>
</reference>
<dbReference type="AlphaFoldDB" id="A0A9W7H056"/>
<evidence type="ECO:0000256" key="6">
    <source>
        <dbReference type="ARBA" id="ARBA00023180"/>
    </source>
</evidence>
<keyword evidence="5" id="KW-0732">Signal</keyword>
<dbReference type="GO" id="GO:0005773">
    <property type="term" value="C:vacuole"/>
    <property type="evidence" value="ECO:0007669"/>
    <property type="project" value="UniProtKB-SubCell"/>
</dbReference>
<keyword evidence="3" id="KW-0597">Phosphoprotein</keyword>